<evidence type="ECO:0000256" key="3">
    <source>
        <dbReference type="ARBA" id="ARBA00022525"/>
    </source>
</evidence>
<dbReference type="InterPro" id="IPR031825">
    <property type="entry name" value="RXLR"/>
</dbReference>
<dbReference type="AlphaFoldDB" id="A0AAD9G028"/>
<feature type="signal peptide" evidence="5">
    <location>
        <begin position="1"/>
        <end position="21"/>
    </location>
</feature>
<keyword evidence="3 5" id="KW-0964">Secreted</keyword>
<sequence length="116" mass="12669">MRISHFFVVVAAAFLATSALADSNVASVSEPSHRNLRKHHHAVEDEERSGLENLPRNELKALAKSVGVKLKDVTGDAAVALRKITPAQLKEWQDGLYQLKKAQKGVQYGRIKPAGS</sequence>
<keyword evidence="8" id="KW-1185">Reference proteome</keyword>
<evidence type="ECO:0000256" key="6">
    <source>
        <dbReference type="SAM" id="MobiDB-lite"/>
    </source>
</evidence>
<comment type="subcellular location">
    <subcellularLocation>
        <location evidence="1 5">Secreted</location>
    </subcellularLocation>
</comment>
<proteinExistence type="inferred from homology"/>
<evidence type="ECO:0000256" key="2">
    <source>
        <dbReference type="ARBA" id="ARBA00010400"/>
    </source>
</evidence>
<evidence type="ECO:0000313" key="8">
    <source>
        <dbReference type="Proteomes" id="UP001259832"/>
    </source>
</evidence>
<comment type="similarity">
    <text evidence="2 5">Belongs to the RxLR effector family.</text>
</comment>
<dbReference type="EMBL" id="JASMQC010000047">
    <property type="protein sequence ID" value="KAK1929519.1"/>
    <property type="molecule type" value="Genomic_DNA"/>
</dbReference>
<evidence type="ECO:0000256" key="4">
    <source>
        <dbReference type="ARBA" id="ARBA00022729"/>
    </source>
</evidence>
<protein>
    <recommendedName>
        <fullName evidence="5">RxLR effector protein</fullName>
    </recommendedName>
</protein>
<reference evidence="7" key="1">
    <citation type="submission" date="2023-08" db="EMBL/GenBank/DDBJ databases">
        <title>Reference Genome Resource for the Citrus Pathogen Phytophthora citrophthora.</title>
        <authorList>
            <person name="Moller H."/>
            <person name="Coetzee B."/>
            <person name="Rose L.J."/>
            <person name="Van Niekerk J.M."/>
        </authorList>
    </citation>
    <scope>NUCLEOTIDE SEQUENCE</scope>
    <source>
        <strain evidence="7">STE-U-9442</strain>
    </source>
</reference>
<feature type="chain" id="PRO_5042060143" description="RxLR effector protein" evidence="5">
    <location>
        <begin position="22"/>
        <end position="116"/>
    </location>
</feature>
<comment type="caution">
    <text evidence="7">The sequence shown here is derived from an EMBL/GenBank/DDBJ whole genome shotgun (WGS) entry which is preliminary data.</text>
</comment>
<dbReference type="Proteomes" id="UP001259832">
    <property type="component" value="Unassembled WGS sequence"/>
</dbReference>
<gene>
    <name evidence="7" type="ORF">P3T76_014917</name>
</gene>
<feature type="region of interest" description="Disordered" evidence="6">
    <location>
        <begin position="31"/>
        <end position="51"/>
    </location>
</feature>
<evidence type="ECO:0000313" key="7">
    <source>
        <dbReference type="EMBL" id="KAK1929519.1"/>
    </source>
</evidence>
<evidence type="ECO:0000256" key="1">
    <source>
        <dbReference type="ARBA" id="ARBA00004613"/>
    </source>
</evidence>
<name>A0AAD9G028_9STRA</name>
<dbReference type="Pfam" id="PF16810">
    <property type="entry name" value="RXLR"/>
    <property type="match status" value="1"/>
</dbReference>
<organism evidence="7 8">
    <name type="scientific">Phytophthora citrophthora</name>
    <dbReference type="NCBI Taxonomy" id="4793"/>
    <lineage>
        <taxon>Eukaryota</taxon>
        <taxon>Sar</taxon>
        <taxon>Stramenopiles</taxon>
        <taxon>Oomycota</taxon>
        <taxon>Peronosporomycetes</taxon>
        <taxon>Peronosporales</taxon>
        <taxon>Peronosporaceae</taxon>
        <taxon>Phytophthora</taxon>
    </lineage>
</organism>
<accession>A0AAD9G028</accession>
<comment type="domain">
    <text evidence="5">The RxLR-dEER motif acts to carry the protein into the host cell cytoplasm through binding to cell surface phosphatidylinositol-3-phosphate.</text>
</comment>
<evidence type="ECO:0000256" key="5">
    <source>
        <dbReference type="RuleBase" id="RU367124"/>
    </source>
</evidence>
<keyword evidence="4 5" id="KW-0732">Signal</keyword>
<comment type="function">
    <text evidence="5">Effector that suppresses plant defense responses during pathogen infection.</text>
</comment>